<name>A0A136IQ32_9PEZI</name>
<reference evidence="4" key="1">
    <citation type="submission" date="2016-02" db="EMBL/GenBank/DDBJ databases">
        <title>Draft genome sequence of Microdochium bolleyi, a fungal endophyte of beachgrass.</title>
        <authorList>
            <consortium name="DOE Joint Genome Institute"/>
            <person name="David A.S."/>
            <person name="May G."/>
            <person name="Haridas S."/>
            <person name="Lim J."/>
            <person name="Wang M."/>
            <person name="Labutti K."/>
            <person name="Lipzen A."/>
            <person name="Barry K."/>
            <person name="Grigoriev I.V."/>
        </authorList>
    </citation>
    <scope>NUCLEOTIDE SEQUENCE [LARGE SCALE GENOMIC DNA]</scope>
    <source>
        <strain evidence="4">J235TASD1</strain>
    </source>
</reference>
<proteinExistence type="predicted"/>
<dbReference type="InterPro" id="IPR010730">
    <property type="entry name" value="HET"/>
</dbReference>
<feature type="domain" description="DUF8212" evidence="2">
    <location>
        <begin position="228"/>
        <end position="259"/>
    </location>
</feature>
<dbReference type="AlphaFoldDB" id="A0A136IQ32"/>
<dbReference type="Pfam" id="PF06985">
    <property type="entry name" value="HET"/>
    <property type="match status" value="1"/>
</dbReference>
<protein>
    <submittedName>
        <fullName evidence="3">Uncharacterized protein</fullName>
    </submittedName>
</protein>
<dbReference type="Proteomes" id="UP000070501">
    <property type="component" value="Unassembled WGS sequence"/>
</dbReference>
<feature type="domain" description="Heterokaryon incompatibility" evidence="1">
    <location>
        <begin position="24"/>
        <end position="116"/>
    </location>
</feature>
<organism evidence="3 4">
    <name type="scientific">Microdochium bolleyi</name>
    <dbReference type="NCBI Taxonomy" id="196109"/>
    <lineage>
        <taxon>Eukaryota</taxon>
        <taxon>Fungi</taxon>
        <taxon>Dikarya</taxon>
        <taxon>Ascomycota</taxon>
        <taxon>Pezizomycotina</taxon>
        <taxon>Sordariomycetes</taxon>
        <taxon>Xylariomycetidae</taxon>
        <taxon>Xylariales</taxon>
        <taxon>Microdochiaceae</taxon>
        <taxon>Microdochium</taxon>
    </lineage>
</organism>
<dbReference type="InterPro" id="IPR058525">
    <property type="entry name" value="DUF8212"/>
</dbReference>
<keyword evidence="4" id="KW-1185">Reference proteome</keyword>
<evidence type="ECO:0000313" key="4">
    <source>
        <dbReference type="Proteomes" id="UP000070501"/>
    </source>
</evidence>
<gene>
    <name evidence="3" type="ORF">Micbo1qcDRAFT_108284</name>
</gene>
<evidence type="ECO:0000259" key="1">
    <source>
        <dbReference type="Pfam" id="PF06985"/>
    </source>
</evidence>
<dbReference type="PANTHER" id="PTHR10622:SF12">
    <property type="entry name" value="HET DOMAIN-CONTAINING PROTEIN"/>
    <property type="match status" value="1"/>
</dbReference>
<dbReference type="EMBL" id="KQ964265">
    <property type="protein sequence ID" value="KXJ86819.1"/>
    <property type="molecule type" value="Genomic_DNA"/>
</dbReference>
<feature type="non-terminal residue" evidence="3">
    <location>
        <position position="278"/>
    </location>
</feature>
<dbReference type="PANTHER" id="PTHR10622">
    <property type="entry name" value="HET DOMAIN-CONTAINING PROTEIN"/>
    <property type="match status" value="1"/>
</dbReference>
<sequence>MWLIETRTLRLKFVTDARQEDRPYAILSHTWVDGEEVTFHEFQDLERAKVTRPSGYAKIAKTCEFALKEEPPLEYCWVDTCCIDKTSSAELTEAINSMFRWYKESAVCYAFLSDLEHWQGTKQEDLEKCRWFTRGWTLQELIAPRVMAFFDKQWRFRGTKRKLGTVLSNITGIPTRVLSDGEEVFGECIAKRMSWAARRQTTRAEDKAYCLLGIFGVYMPMIYGEGSQAFMRLQEELIKGNHDRSIFAWRTPTVSQAASSDDASQYRGILAHDPAEFA</sequence>
<dbReference type="InParanoid" id="A0A136IQ32"/>
<evidence type="ECO:0000259" key="2">
    <source>
        <dbReference type="Pfam" id="PF26640"/>
    </source>
</evidence>
<evidence type="ECO:0000313" key="3">
    <source>
        <dbReference type="EMBL" id="KXJ86819.1"/>
    </source>
</evidence>
<dbReference type="STRING" id="196109.A0A136IQ32"/>
<accession>A0A136IQ32</accession>
<dbReference type="Pfam" id="PF26640">
    <property type="entry name" value="DUF8212"/>
    <property type="match status" value="1"/>
</dbReference>
<dbReference type="OrthoDB" id="20872at2759"/>